<protein>
    <submittedName>
        <fullName evidence="9">Phthalate dioxygenase reductase</fullName>
        <ecNumber evidence="9">1.-.-.-</ecNumber>
    </submittedName>
</protein>
<dbReference type="PROSITE" id="PS51085">
    <property type="entry name" value="2FE2S_FER_2"/>
    <property type="match status" value="1"/>
</dbReference>
<dbReference type="CDD" id="cd06185">
    <property type="entry name" value="PDR_like"/>
    <property type="match status" value="1"/>
</dbReference>
<name>A0A6S7CEB8_9BURK</name>
<evidence type="ECO:0000256" key="5">
    <source>
        <dbReference type="ARBA" id="ARBA00023004"/>
    </source>
</evidence>
<dbReference type="InterPro" id="IPR050415">
    <property type="entry name" value="MRET"/>
</dbReference>
<reference evidence="9 10" key="1">
    <citation type="submission" date="2020-04" db="EMBL/GenBank/DDBJ databases">
        <authorList>
            <person name="De Canck E."/>
        </authorList>
    </citation>
    <scope>NUCLEOTIDE SEQUENCE [LARGE SCALE GENOMIC DNA]</scope>
    <source>
        <strain evidence="9 10">LMG 28614</strain>
    </source>
</reference>
<dbReference type="PRINTS" id="PR00409">
    <property type="entry name" value="PHDIOXRDTASE"/>
</dbReference>
<dbReference type="InterPro" id="IPR017938">
    <property type="entry name" value="Riboflavin_synthase-like_b-brl"/>
</dbReference>
<dbReference type="PANTHER" id="PTHR47354">
    <property type="entry name" value="NADH OXIDOREDUCTASE HCR"/>
    <property type="match status" value="1"/>
</dbReference>
<feature type="domain" description="2Fe-2S ferredoxin-type" evidence="7">
    <location>
        <begin position="236"/>
        <end position="321"/>
    </location>
</feature>
<dbReference type="InterPro" id="IPR012675">
    <property type="entry name" value="Beta-grasp_dom_sf"/>
</dbReference>
<dbReference type="InterPro" id="IPR039261">
    <property type="entry name" value="FNR_nucleotide-bd"/>
</dbReference>
<dbReference type="AlphaFoldDB" id="A0A6S7CEB8"/>
<dbReference type="RefSeq" id="WP_175148121.1">
    <property type="nucleotide sequence ID" value="NZ_CADIKK010000002.1"/>
</dbReference>
<dbReference type="PANTHER" id="PTHR47354:SF1">
    <property type="entry name" value="CARNITINE MONOOXYGENASE REDUCTASE SUBUNIT"/>
    <property type="match status" value="1"/>
</dbReference>
<dbReference type="GO" id="GO:0051537">
    <property type="term" value="F:2 iron, 2 sulfur cluster binding"/>
    <property type="evidence" value="ECO:0007669"/>
    <property type="project" value="UniProtKB-KW"/>
</dbReference>
<keyword evidence="1" id="KW-0285">Flavoprotein</keyword>
<evidence type="ECO:0000259" key="8">
    <source>
        <dbReference type="PROSITE" id="PS51384"/>
    </source>
</evidence>
<dbReference type="GO" id="GO:0046872">
    <property type="term" value="F:metal ion binding"/>
    <property type="evidence" value="ECO:0007669"/>
    <property type="project" value="UniProtKB-KW"/>
</dbReference>
<dbReference type="SUPFAM" id="SSF52343">
    <property type="entry name" value="Ferredoxin reductase-like, C-terminal NADP-linked domain"/>
    <property type="match status" value="1"/>
</dbReference>
<sequence length="321" mass="34987">MNNPRITVRVARRHAEADGIVSFELVSLDGGELPPFEAGAHIDVHVPGGLIRQYSLCNAPSERDRYLIAVLRDMASRGGSKGMHDAVHEGDEIQINAPRNHFALAKGNVEHLLCAGGIGLTPLLCMAEHLDREGAAFSLHYCTRSRARAAFAERIARSSWAHRVQYHFDDGEGAQRIDLNALLANPQPERHLYVCGPQGFMNAVLDTARSLGWPAERLHYEYFAAAPAATGDESSFDVRLARSGCVVSVPAGRTVIQALAEAGVDVPVSCEQGICGTCLTRVLDGEPDHRDLYLSPAEQARNDQFLPCCSRARSRMLVLDL</sequence>
<keyword evidence="3" id="KW-0479">Metal-binding</keyword>
<dbReference type="CDD" id="cd00207">
    <property type="entry name" value="fer2"/>
    <property type="match status" value="1"/>
</dbReference>
<dbReference type="Gene3D" id="3.40.50.80">
    <property type="entry name" value="Nucleotide-binding domain of ferredoxin-NADP reductase (FNR) module"/>
    <property type="match status" value="1"/>
</dbReference>
<organism evidence="9 10">
    <name type="scientific">Paraburkholderia ultramafica</name>
    <dbReference type="NCBI Taxonomy" id="1544867"/>
    <lineage>
        <taxon>Bacteria</taxon>
        <taxon>Pseudomonadati</taxon>
        <taxon>Pseudomonadota</taxon>
        <taxon>Betaproteobacteria</taxon>
        <taxon>Burkholderiales</taxon>
        <taxon>Burkholderiaceae</taxon>
        <taxon>Paraburkholderia</taxon>
    </lineage>
</organism>
<proteinExistence type="predicted"/>
<evidence type="ECO:0000259" key="7">
    <source>
        <dbReference type="PROSITE" id="PS51085"/>
    </source>
</evidence>
<dbReference type="Gene3D" id="3.10.20.30">
    <property type="match status" value="1"/>
</dbReference>
<dbReference type="Pfam" id="PF00111">
    <property type="entry name" value="Fer2"/>
    <property type="match status" value="1"/>
</dbReference>
<dbReference type="SUPFAM" id="SSF54292">
    <property type="entry name" value="2Fe-2S ferredoxin-like"/>
    <property type="match status" value="1"/>
</dbReference>
<dbReference type="Proteomes" id="UP000494365">
    <property type="component" value="Unassembled WGS sequence"/>
</dbReference>
<gene>
    <name evidence="9" type="primary">ophA1_1</name>
    <name evidence="9" type="ORF">LMG28614_00663</name>
</gene>
<keyword evidence="9" id="KW-0223">Dioxygenase</keyword>
<evidence type="ECO:0000313" key="9">
    <source>
        <dbReference type="EMBL" id="CAB3778599.1"/>
    </source>
</evidence>
<dbReference type="EMBL" id="CADIKK010000002">
    <property type="protein sequence ID" value="CAB3778599.1"/>
    <property type="molecule type" value="Genomic_DNA"/>
</dbReference>
<keyword evidence="4 9" id="KW-0560">Oxidoreductase</keyword>
<keyword evidence="5" id="KW-0408">Iron</keyword>
<keyword evidence="2" id="KW-0001">2Fe-2S</keyword>
<accession>A0A6S7CEB8</accession>
<dbReference type="SUPFAM" id="SSF63380">
    <property type="entry name" value="Riboflavin synthase domain-like"/>
    <property type="match status" value="1"/>
</dbReference>
<dbReference type="InterPro" id="IPR036010">
    <property type="entry name" value="2Fe-2S_ferredoxin-like_sf"/>
</dbReference>
<evidence type="ECO:0000256" key="3">
    <source>
        <dbReference type="ARBA" id="ARBA00022723"/>
    </source>
</evidence>
<dbReference type="GO" id="GO:0051213">
    <property type="term" value="F:dioxygenase activity"/>
    <property type="evidence" value="ECO:0007669"/>
    <property type="project" value="UniProtKB-KW"/>
</dbReference>
<dbReference type="PROSITE" id="PS00197">
    <property type="entry name" value="2FE2S_FER_1"/>
    <property type="match status" value="1"/>
</dbReference>
<feature type="domain" description="FAD-binding FR-type" evidence="8">
    <location>
        <begin position="3"/>
        <end position="105"/>
    </location>
</feature>
<evidence type="ECO:0000256" key="2">
    <source>
        <dbReference type="ARBA" id="ARBA00022714"/>
    </source>
</evidence>
<dbReference type="EC" id="1.-.-.-" evidence="9"/>
<dbReference type="PROSITE" id="PS51384">
    <property type="entry name" value="FAD_FR"/>
    <property type="match status" value="1"/>
</dbReference>
<keyword evidence="10" id="KW-1185">Reference proteome</keyword>
<evidence type="ECO:0000256" key="6">
    <source>
        <dbReference type="ARBA" id="ARBA00023014"/>
    </source>
</evidence>
<keyword evidence="6" id="KW-0411">Iron-sulfur</keyword>
<dbReference type="InterPro" id="IPR006058">
    <property type="entry name" value="2Fe2S_fd_BS"/>
</dbReference>
<evidence type="ECO:0000313" key="10">
    <source>
        <dbReference type="Proteomes" id="UP000494365"/>
    </source>
</evidence>
<evidence type="ECO:0000256" key="1">
    <source>
        <dbReference type="ARBA" id="ARBA00022630"/>
    </source>
</evidence>
<evidence type="ECO:0000256" key="4">
    <source>
        <dbReference type="ARBA" id="ARBA00023002"/>
    </source>
</evidence>
<dbReference type="InterPro" id="IPR001041">
    <property type="entry name" value="2Fe-2S_ferredoxin-type"/>
</dbReference>
<dbReference type="InterPro" id="IPR017927">
    <property type="entry name" value="FAD-bd_FR_type"/>
</dbReference>
<dbReference type="Gene3D" id="2.40.30.10">
    <property type="entry name" value="Translation factors"/>
    <property type="match status" value="1"/>
</dbReference>